<organism evidence="1 2">
    <name type="scientific">Rhodocytophaga aerolata</name>
    <dbReference type="NCBI Taxonomy" id="455078"/>
    <lineage>
        <taxon>Bacteria</taxon>
        <taxon>Pseudomonadati</taxon>
        <taxon>Bacteroidota</taxon>
        <taxon>Cytophagia</taxon>
        <taxon>Cytophagales</taxon>
        <taxon>Rhodocytophagaceae</taxon>
        <taxon>Rhodocytophaga</taxon>
    </lineage>
</organism>
<dbReference type="RefSeq" id="WP_302042082.1">
    <property type="nucleotide sequence ID" value="NZ_JAUKPO010000051.1"/>
</dbReference>
<comment type="caution">
    <text evidence="1">The sequence shown here is derived from an EMBL/GenBank/DDBJ whole genome shotgun (WGS) entry which is preliminary data.</text>
</comment>
<reference evidence="1" key="1">
    <citation type="submission" date="2023-07" db="EMBL/GenBank/DDBJ databases">
        <title>The genome sequence of Rhodocytophaga aerolata KACC 12507.</title>
        <authorList>
            <person name="Zhang X."/>
        </authorList>
    </citation>
    <scope>NUCLEOTIDE SEQUENCE</scope>
    <source>
        <strain evidence="1">KACC 12507</strain>
    </source>
</reference>
<accession>A0ABT8RJ91</accession>
<evidence type="ECO:0008006" key="3">
    <source>
        <dbReference type="Google" id="ProtNLM"/>
    </source>
</evidence>
<keyword evidence="2" id="KW-1185">Reference proteome</keyword>
<evidence type="ECO:0000313" key="1">
    <source>
        <dbReference type="EMBL" id="MDO1451283.1"/>
    </source>
</evidence>
<gene>
    <name evidence="1" type="ORF">Q0590_33725</name>
</gene>
<sequence>MRILPILPFVICLMACSLEDELSKSSGTKLLSVAYTNKDESWVENYSYSPDSRLNTVEDLRLSGRRYELTYQNGKIQKVATYSMDVNELIFQDSIIYNPTGSIQKVYNFSINAGEDLALTWIYEFDYDSGNKVSQKSTYLVPTKEYTSIEKYYWNKNNIERTDHYNGKGELHYEYFYTYDNKVNYKKGLPLSITDPVSWSENNVTAMNWKDYYGNLDLICRPCVATYKYNLDHYPVEIKYNWGRTLKLTYE</sequence>
<dbReference type="EMBL" id="JAUKPO010000051">
    <property type="protein sequence ID" value="MDO1451283.1"/>
    <property type="molecule type" value="Genomic_DNA"/>
</dbReference>
<proteinExistence type="predicted"/>
<dbReference type="Proteomes" id="UP001168528">
    <property type="component" value="Unassembled WGS sequence"/>
</dbReference>
<protein>
    <recommendedName>
        <fullName evidence="3">DUF4595 domain-containing protein</fullName>
    </recommendedName>
</protein>
<name>A0ABT8RJ91_9BACT</name>
<evidence type="ECO:0000313" key="2">
    <source>
        <dbReference type="Proteomes" id="UP001168528"/>
    </source>
</evidence>